<evidence type="ECO:0000313" key="2">
    <source>
        <dbReference type="Proteomes" id="UP001595699"/>
    </source>
</evidence>
<gene>
    <name evidence="1" type="ORF">ACFOUW_33440</name>
</gene>
<dbReference type="EMBL" id="JBHRZH010000043">
    <property type="protein sequence ID" value="MFC3765780.1"/>
    <property type="molecule type" value="Genomic_DNA"/>
</dbReference>
<keyword evidence="2" id="KW-1185">Reference proteome</keyword>
<keyword evidence="1" id="KW-0456">Lyase</keyword>
<dbReference type="Pfam" id="PF06754">
    <property type="entry name" value="PhnG"/>
    <property type="match status" value="1"/>
</dbReference>
<accession>A0ABV7YPP1</accession>
<sequence length="144" mass="15023">MTFTPDQRAELLAAASPDEVVPVAERLVESGVLGDVAVLAGPEIGMVMMQVREPVVEERFYLGEVLVTSCTVEVAGATGWCVRAGDDRVATLAAALLDGAAAAALPAAAEVETLCQAVADRRERALAAEWAALEPTIVAFEELT</sequence>
<comment type="caution">
    <text evidence="1">The sequence shown here is derived from an EMBL/GenBank/DDBJ whole genome shotgun (WGS) entry which is preliminary data.</text>
</comment>
<dbReference type="GO" id="GO:0016829">
    <property type="term" value="F:lyase activity"/>
    <property type="evidence" value="ECO:0007669"/>
    <property type="project" value="UniProtKB-KW"/>
</dbReference>
<reference evidence="2" key="1">
    <citation type="journal article" date="2019" name="Int. J. Syst. Evol. Microbiol.">
        <title>The Global Catalogue of Microorganisms (GCM) 10K type strain sequencing project: providing services to taxonomists for standard genome sequencing and annotation.</title>
        <authorList>
            <consortium name="The Broad Institute Genomics Platform"/>
            <consortium name="The Broad Institute Genome Sequencing Center for Infectious Disease"/>
            <person name="Wu L."/>
            <person name="Ma J."/>
        </authorList>
    </citation>
    <scope>NUCLEOTIDE SEQUENCE [LARGE SCALE GENOMIC DNA]</scope>
    <source>
        <strain evidence="2">CGMCC 4.7241</strain>
    </source>
</reference>
<proteinExistence type="predicted"/>
<dbReference type="InterPro" id="IPR009609">
    <property type="entry name" value="Phosphonate_metab_PhnG"/>
</dbReference>
<evidence type="ECO:0000313" key="1">
    <source>
        <dbReference type="EMBL" id="MFC3765780.1"/>
    </source>
</evidence>
<organism evidence="1 2">
    <name type="scientific">Tenggerimyces flavus</name>
    <dbReference type="NCBI Taxonomy" id="1708749"/>
    <lineage>
        <taxon>Bacteria</taxon>
        <taxon>Bacillati</taxon>
        <taxon>Actinomycetota</taxon>
        <taxon>Actinomycetes</taxon>
        <taxon>Propionibacteriales</taxon>
        <taxon>Nocardioidaceae</taxon>
        <taxon>Tenggerimyces</taxon>
    </lineage>
</organism>
<protein>
    <submittedName>
        <fullName evidence="1">Phosphonate C-P lyase system protein PhnG</fullName>
    </submittedName>
</protein>
<name>A0ABV7YPP1_9ACTN</name>
<dbReference type="Proteomes" id="UP001595699">
    <property type="component" value="Unassembled WGS sequence"/>
</dbReference>
<dbReference type="RefSeq" id="WP_205121052.1">
    <property type="nucleotide sequence ID" value="NZ_JAFBCM010000001.1"/>
</dbReference>